<evidence type="ECO:0000313" key="3">
    <source>
        <dbReference type="Proteomes" id="UP000282323"/>
    </source>
</evidence>
<keyword evidence="3" id="KW-1185">Reference proteome</keyword>
<reference evidence="2 3" key="1">
    <citation type="submission" date="2018-10" db="EMBL/GenBank/DDBJ databases">
        <title>Natrarchaeobius chitinivorans gen. nov., sp. nov., and Natrarchaeobius haloalkaliphilus sp. nov., alkaliphilic, chitin-utilizing haloarchaea from hypersaline alkaline lakes.</title>
        <authorList>
            <person name="Sorokin D.Y."/>
            <person name="Elcheninov A.G."/>
            <person name="Kostrikina N.A."/>
            <person name="Bale N.J."/>
            <person name="Sinninghe Damste J.S."/>
            <person name="Khijniak T.V."/>
            <person name="Kublanov I.V."/>
            <person name="Toshchakov S.V."/>
        </authorList>
    </citation>
    <scope>NUCLEOTIDE SEQUENCE [LARGE SCALE GENOMIC DNA]</scope>
    <source>
        <strain evidence="2 3">AArcht4T</strain>
    </source>
</reference>
<comment type="caution">
    <text evidence="2">The sequence shown here is derived from an EMBL/GenBank/DDBJ whole genome shotgun (WGS) entry which is preliminary data.</text>
</comment>
<feature type="region of interest" description="Disordered" evidence="1">
    <location>
        <begin position="1"/>
        <end position="34"/>
    </location>
</feature>
<dbReference type="Proteomes" id="UP000282323">
    <property type="component" value="Unassembled WGS sequence"/>
</dbReference>
<proteinExistence type="predicted"/>
<protein>
    <submittedName>
        <fullName evidence="2">Uncharacterized protein</fullName>
    </submittedName>
</protein>
<dbReference type="RefSeq" id="WP_124196719.1">
    <property type="nucleotide sequence ID" value="NZ_REGA01000016.1"/>
</dbReference>
<name>A0A3N6LRL2_NATCH</name>
<dbReference type="AlphaFoldDB" id="A0A3N6LRL2"/>
<evidence type="ECO:0000256" key="1">
    <source>
        <dbReference type="SAM" id="MobiDB-lite"/>
    </source>
</evidence>
<sequence length="60" mass="5957">MANDSNGCGGAERCGCGTKTNRSADVESTAETSEWAATVPAATVATPLADATELAGLLLE</sequence>
<evidence type="ECO:0000313" key="2">
    <source>
        <dbReference type="EMBL" id="RQG92403.1"/>
    </source>
</evidence>
<gene>
    <name evidence="2" type="ORF">EA473_16650</name>
</gene>
<accession>A0A3N6LRL2</accession>
<dbReference type="EMBL" id="REGA01000016">
    <property type="protein sequence ID" value="RQG92403.1"/>
    <property type="molecule type" value="Genomic_DNA"/>
</dbReference>
<organism evidence="2 3">
    <name type="scientific">Natrarchaeobius chitinivorans</name>
    <dbReference type="NCBI Taxonomy" id="1679083"/>
    <lineage>
        <taxon>Archaea</taxon>
        <taxon>Methanobacteriati</taxon>
        <taxon>Methanobacteriota</taxon>
        <taxon>Stenosarchaea group</taxon>
        <taxon>Halobacteria</taxon>
        <taxon>Halobacteriales</taxon>
        <taxon>Natrialbaceae</taxon>
        <taxon>Natrarchaeobius</taxon>
    </lineage>
</organism>